<sequence length="150" mass="16472">MDKVFLTLKVFVTFLFLLFISNQANANNKLTNQATLQISRVSGLSPMTCHNSIAACHIILNTFLENSGFVEIINLSRITALNVRAVFPPSIDIINESVCPAVAPRETCRLEFGPAFAAHPTTLIPVVGDNTNTVYFELEVIAVPPSIRRN</sequence>
<gene>
    <name evidence="2" type="ORF">NCTC13316_02547</name>
</gene>
<evidence type="ECO:0000313" key="3">
    <source>
        <dbReference type="Proteomes" id="UP000254794"/>
    </source>
</evidence>
<reference evidence="2 3" key="1">
    <citation type="submission" date="2018-06" db="EMBL/GenBank/DDBJ databases">
        <authorList>
            <consortium name="Pathogen Informatics"/>
            <person name="Doyle S."/>
        </authorList>
    </citation>
    <scope>NUCLEOTIDE SEQUENCE [LARGE SCALE GENOMIC DNA]</scope>
    <source>
        <strain evidence="2 3">NCTC13316</strain>
    </source>
</reference>
<protein>
    <submittedName>
        <fullName evidence="2">Transmembrane protein</fullName>
    </submittedName>
</protein>
<feature type="chain" id="PRO_5016649196" evidence="1">
    <location>
        <begin position="27"/>
        <end position="150"/>
    </location>
</feature>
<name>A0A378JMH9_9GAMM</name>
<evidence type="ECO:0000313" key="2">
    <source>
        <dbReference type="EMBL" id="STX52434.1"/>
    </source>
</evidence>
<accession>A0A378JMH9</accession>
<proteinExistence type="predicted"/>
<dbReference type="Proteomes" id="UP000254794">
    <property type="component" value="Unassembled WGS sequence"/>
</dbReference>
<keyword evidence="3" id="KW-1185">Reference proteome</keyword>
<dbReference type="EMBL" id="UGOD01000001">
    <property type="protein sequence ID" value="STX52434.1"/>
    <property type="molecule type" value="Genomic_DNA"/>
</dbReference>
<dbReference type="AlphaFoldDB" id="A0A378JMH9"/>
<dbReference type="RefSeq" id="WP_115331995.1">
    <property type="nucleotide sequence ID" value="NZ_UGOD01000001.1"/>
</dbReference>
<feature type="signal peptide" evidence="1">
    <location>
        <begin position="1"/>
        <end position="26"/>
    </location>
</feature>
<keyword evidence="1" id="KW-0732">Signal</keyword>
<keyword evidence="2" id="KW-0812">Transmembrane</keyword>
<keyword evidence="2" id="KW-0472">Membrane</keyword>
<organism evidence="2 3">
    <name type="scientific">Legionella busanensis</name>
    <dbReference type="NCBI Taxonomy" id="190655"/>
    <lineage>
        <taxon>Bacteria</taxon>
        <taxon>Pseudomonadati</taxon>
        <taxon>Pseudomonadota</taxon>
        <taxon>Gammaproteobacteria</taxon>
        <taxon>Legionellales</taxon>
        <taxon>Legionellaceae</taxon>
        <taxon>Legionella</taxon>
    </lineage>
</organism>
<evidence type="ECO:0000256" key="1">
    <source>
        <dbReference type="SAM" id="SignalP"/>
    </source>
</evidence>
<dbReference type="OrthoDB" id="9953069at2"/>